<dbReference type="EMBL" id="BK014778">
    <property type="protein sequence ID" value="DAD75284.1"/>
    <property type="molecule type" value="Genomic_DNA"/>
</dbReference>
<sequence>MDPEDFDLKFSEPDPVTNTQKVTLTVPDHVDPMVAKQMLRNALRDPVAVETWRVELSKIEKESK</sequence>
<proteinExistence type="predicted"/>
<name>A0A8S5LZ85_9CAUD</name>
<accession>A0A8S5LZ85</accession>
<protein>
    <submittedName>
        <fullName evidence="1">Uncharacterized protein</fullName>
    </submittedName>
</protein>
<organism evidence="1">
    <name type="scientific">Siphoviridae sp. ctMeu2</name>
    <dbReference type="NCBI Taxonomy" id="2826262"/>
    <lineage>
        <taxon>Viruses</taxon>
        <taxon>Duplodnaviria</taxon>
        <taxon>Heunggongvirae</taxon>
        <taxon>Uroviricota</taxon>
        <taxon>Caudoviricetes</taxon>
    </lineage>
</organism>
<evidence type="ECO:0000313" key="1">
    <source>
        <dbReference type="EMBL" id="DAD75284.1"/>
    </source>
</evidence>
<reference evidence="1" key="1">
    <citation type="journal article" date="2021" name="Proc. Natl. Acad. Sci. U.S.A.">
        <title>A Catalog of Tens of Thousands of Viruses from Human Metagenomes Reveals Hidden Associations with Chronic Diseases.</title>
        <authorList>
            <person name="Tisza M.J."/>
            <person name="Buck C.B."/>
        </authorList>
    </citation>
    <scope>NUCLEOTIDE SEQUENCE</scope>
    <source>
        <strain evidence="1">CtMeu2</strain>
    </source>
</reference>